<organism evidence="3 4">
    <name type="scientific">Paenibacillus phytorum</name>
    <dbReference type="NCBI Taxonomy" id="2654977"/>
    <lineage>
        <taxon>Bacteria</taxon>
        <taxon>Bacillati</taxon>
        <taxon>Bacillota</taxon>
        <taxon>Bacilli</taxon>
        <taxon>Bacillales</taxon>
        <taxon>Paenibacillaceae</taxon>
        <taxon>Paenibacillus</taxon>
    </lineage>
</organism>
<dbReference type="Proteomes" id="UP000616779">
    <property type="component" value="Unassembled WGS sequence"/>
</dbReference>
<dbReference type="EMBL" id="WHOA01000115">
    <property type="protein sequence ID" value="NOU73083.1"/>
    <property type="molecule type" value="Genomic_DNA"/>
</dbReference>
<sequence length="63" mass="7070">MLAKERTIFIADCQSFYTSVEKETHPGLENFPVVVAGDPARRSGIILSACPTRRSFFDRRAIP</sequence>
<dbReference type="InterPro" id="IPR043128">
    <property type="entry name" value="Rev_trsase/Diguanyl_cyclase"/>
</dbReference>
<protein>
    <recommendedName>
        <fullName evidence="2">UmuC domain-containing protein</fullName>
    </recommendedName>
</protein>
<dbReference type="PROSITE" id="PS50173">
    <property type="entry name" value="UMUC"/>
    <property type="match status" value="1"/>
</dbReference>
<accession>A0ABX1XX05</accession>
<reference evidence="3 4" key="1">
    <citation type="submission" date="2019-10" db="EMBL/GenBank/DDBJ databases">
        <title>Description of Paenibacillus terrestris sp. nov.</title>
        <authorList>
            <person name="Carlier A."/>
            <person name="Qi S."/>
        </authorList>
    </citation>
    <scope>NUCLEOTIDE SEQUENCE [LARGE SCALE GENOMIC DNA]</scope>
    <source>
        <strain evidence="3 4">LMG 31458</strain>
    </source>
</reference>
<comment type="similarity">
    <text evidence="1">Belongs to the DNA polymerase type-Y family.</text>
</comment>
<keyword evidence="4" id="KW-1185">Reference proteome</keyword>
<proteinExistence type="inferred from homology"/>
<gene>
    <name evidence="3" type="ORF">GC098_16935</name>
</gene>
<dbReference type="Gene3D" id="3.40.1170.60">
    <property type="match status" value="1"/>
</dbReference>
<comment type="caution">
    <text evidence="3">The sequence shown here is derived from an EMBL/GenBank/DDBJ whole genome shotgun (WGS) entry which is preliminary data.</text>
</comment>
<evidence type="ECO:0000313" key="4">
    <source>
        <dbReference type="Proteomes" id="UP000616779"/>
    </source>
</evidence>
<evidence type="ECO:0000259" key="2">
    <source>
        <dbReference type="PROSITE" id="PS50173"/>
    </source>
</evidence>
<feature type="domain" description="UmuC" evidence="2">
    <location>
        <begin position="8"/>
        <end position="63"/>
    </location>
</feature>
<dbReference type="Gene3D" id="3.30.70.270">
    <property type="match status" value="1"/>
</dbReference>
<name>A0ABX1XX05_9BACL</name>
<dbReference type="InterPro" id="IPR001126">
    <property type="entry name" value="UmuC"/>
</dbReference>
<dbReference type="InterPro" id="IPR043502">
    <property type="entry name" value="DNA/RNA_pol_sf"/>
</dbReference>
<evidence type="ECO:0000313" key="3">
    <source>
        <dbReference type="EMBL" id="NOU73083.1"/>
    </source>
</evidence>
<dbReference type="SUPFAM" id="SSF56672">
    <property type="entry name" value="DNA/RNA polymerases"/>
    <property type="match status" value="1"/>
</dbReference>
<dbReference type="Pfam" id="PF00817">
    <property type="entry name" value="IMS"/>
    <property type="match status" value="1"/>
</dbReference>
<evidence type="ECO:0000256" key="1">
    <source>
        <dbReference type="ARBA" id="ARBA00010945"/>
    </source>
</evidence>